<keyword evidence="2" id="KW-1185">Reference proteome</keyword>
<evidence type="ECO:0000313" key="2">
    <source>
        <dbReference type="Proteomes" id="UP001621714"/>
    </source>
</evidence>
<sequence length="182" mass="19882">MKLDISPSYLTLLAAALNETVMARRAALSRASSVSAEDEESLLSLEICQGWLEEEYTQLAQQQPQLLPWSQLVSAPLQQAKTAEAAAPSTTSSVTAATLPLQVTSAAGISGVLCRDFDGEYFFRVEQADYTFTDYLLLHDDLPVTIDPQALASFYIYQDQEQPILDHSPEVLGLALSPRSDV</sequence>
<proteinExistence type="predicted"/>
<protein>
    <submittedName>
        <fullName evidence="1">Uncharacterized protein</fullName>
    </submittedName>
</protein>
<reference evidence="1 2" key="1">
    <citation type="submission" date="2024-02" db="EMBL/GenBank/DDBJ databases">
        <title>Marinospirillum sp. MEB 164 isolated from Lonar lake sediment.</title>
        <authorList>
            <person name="Joshi A."/>
            <person name="Thite S."/>
        </authorList>
    </citation>
    <scope>NUCLEOTIDE SEQUENCE [LARGE SCALE GENOMIC DNA]</scope>
    <source>
        <strain evidence="1 2">MEB164</strain>
    </source>
</reference>
<dbReference type="EMBL" id="JBANFI010000005">
    <property type="protein sequence ID" value="MFK7161195.1"/>
    <property type="molecule type" value="Genomic_DNA"/>
</dbReference>
<name>A0ABW8PY66_9GAMM</name>
<dbReference type="Proteomes" id="UP001621714">
    <property type="component" value="Unassembled WGS sequence"/>
</dbReference>
<organism evidence="1 2">
    <name type="scientific">Marinospirillum alkalitolerans</name>
    <dbReference type="NCBI Taxonomy" id="3123374"/>
    <lineage>
        <taxon>Bacteria</taxon>
        <taxon>Pseudomonadati</taxon>
        <taxon>Pseudomonadota</taxon>
        <taxon>Gammaproteobacteria</taxon>
        <taxon>Oceanospirillales</taxon>
        <taxon>Oceanospirillaceae</taxon>
        <taxon>Marinospirillum</taxon>
    </lineage>
</organism>
<gene>
    <name evidence="1" type="ORF">V6U78_09125</name>
</gene>
<dbReference type="RefSeq" id="WP_405339654.1">
    <property type="nucleotide sequence ID" value="NZ_JBANFI010000005.1"/>
</dbReference>
<comment type="caution">
    <text evidence="1">The sequence shown here is derived from an EMBL/GenBank/DDBJ whole genome shotgun (WGS) entry which is preliminary data.</text>
</comment>
<accession>A0ABW8PY66</accession>
<evidence type="ECO:0000313" key="1">
    <source>
        <dbReference type="EMBL" id="MFK7161195.1"/>
    </source>
</evidence>